<evidence type="ECO:0000313" key="3">
    <source>
        <dbReference type="Proteomes" id="UP000257109"/>
    </source>
</evidence>
<dbReference type="AlphaFoldDB" id="A0A371EAP8"/>
<proteinExistence type="predicted"/>
<evidence type="ECO:0000256" key="1">
    <source>
        <dbReference type="SAM" id="MobiDB-lite"/>
    </source>
</evidence>
<feature type="region of interest" description="Disordered" evidence="1">
    <location>
        <begin position="48"/>
        <end position="70"/>
    </location>
</feature>
<sequence>MANSNRVSNLHFRSINSTQFSSPFLMATPPKPHYKQLIEAKMVAKQADEPPQELMGHSLMDQNLYDIEPS</sequence>
<name>A0A371EAP8_MUCPR</name>
<reference evidence="2" key="1">
    <citation type="submission" date="2018-05" db="EMBL/GenBank/DDBJ databases">
        <title>Draft genome of Mucuna pruriens seed.</title>
        <authorList>
            <person name="Nnadi N.E."/>
            <person name="Vos R."/>
            <person name="Hasami M.H."/>
            <person name="Devisetty U.K."/>
            <person name="Aguiy J.C."/>
        </authorList>
    </citation>
    <scope>NUCLEOTIDE SEQUENCE [LARGE SCALE GENOMIC DNA]</scope>
    <source>
        <strain evidence="2">JCA_2017</strain>
    </source>
</reference>
<evidence type="ECO:0000313" key="2">
    <source>
        <dbReference type="EMBL" id="RDX63100.1"/>
    </source>
</evidence>
<gene>
    <name evidence="2" type="ORF">CR513_58510</name>
</gene>
<comment type="caution">
    <text evidence="2">The sequence shown here is derived from an EMBL/GenBank/DDBJ whole genome shotgun (WGS) entry which is preliminary data.</text>
</comment>
<dbReference type="Proteomes" id="UP000257109">
    <property type="component" value="Unassembled WGS sequence"/>
</dbReference>
<accession>A0A371EAP8</accession>
<protein>
    <submittedName>
        <fullName evidence="2">Uncharacterized protein</fullName>
    </submittedName>
</protein>
<feature type="non-terminal residue" evidence="2">
    <location>
        <position position="1"/>
    </location>
</feature>
<organism evidence="2 3">
    <name type="scientific">Mucuna pruriens</name>
    <name type="common">Velvet bean</name>
    <name type="synonym">Dolichos pruriens</name>
    <dbReference type="NCBI Taxonomy" id="157652"/>
    <lineage>
        <taxon>Eukaryota</taxon>
        <taxon>Viridiplantae</taxon>
        <taxon>Streptophyta</taxon>
        <taxon>Embryophyta</taxon>
        <taxon>Tracheophyta</taxon>
        <taxon>Spermatophyta</taxon>
        <taxon>Magnoliopsida</taxon>
        <taxon>eudicotyledons</taxon>
        <taxon>Gunneridae</taxon>
        <taxon>Pentapetalae</taxon>
        <taxon>rosids</taxon>
        <taxon>fabids</taxon>
        <taxon>Fabales</taxon>
        <taxon>Fabaceae</taxon>
        <taxon>Papilionoideae</taxon>
        <taxon>50 kb inversion clade</taxon>
        <taxon>NPAAA clade</taxon>
        <taxon>indigoferoid/millettioid clade</taxon>
        <taxon>Phaseoleae</taxon>
        <taxon>Mucuna</taxon>
    </lineage>
</organism>
<keyword evidence="3" id="KW-1185">Reference proteome</keyword>
<dbReference type="EMBL" id="QJKJ01015090">
    <property type="protein sequence ID" value="RDX63100.1"/>
    <property type="molecule type" value="Genomic_DNA"/>
</dbReference>